<dbReference type="EMBL" id="SMAD01000001">
    <property type="protein sequence ID" value="TCS90384.1"/>
    <property type="molecule type" value="Genomic_DNA"/>
</dbReference>
<keyword evidence="4" id="KW-1185">Reference proteome</keyword>
<dbReference type="Proteomes" id="UP000295807">
    <property type="component" value="Unassembled WGS sequence"/>
</dbReference>
<dbReference type="SUPFAM" id="SSF56024">
    <property type="entry name" value="Phospholipase D/nuclease"/>
    <property type="match status" value="1"/>
</dbReference>
<evidence type="ECO:0000259" key="2">
    <source>
        <dbReference type="Pfam" id="PF13091"/>
    </source>
</evidence>
<dbReference type="OrthoDB" id="7056491at2"/>
<dbReference type="CDD" id="cd09117">
    <property type="entry name" value="PLDc_Bfil_DEXD_like"/>
    <property type="match status" value="1"/>
</dbReference>
<feature type="domain" description="Phospholipase D-like" evidence="2">
    <location>
        <begin position="56"/>
        <end position="159"/>
    </location>
</feature>
<feature type="region of interest" description="Disordered" evidence="1">
    <location>
        <begin position="266"/>
        <end position="285"/>
    </location>
</feature>
<evidence type="ECO:0000256" key="1">
    <source>
        <dbReference type="SAM" id="MobiDB-lite"/>
    </source>
</evidence>
<evidence type="ECO:0000313" key="4">
    <source>
        <dbReference type="Proteomes" id="UP000295807"/>
    </source>
</evidence>
<dbReference type="RefSeq" id="WP_132127817.1">
    <property type="nucleotide sequence ID" value="NZ_CP042432.1"/>
</dbReference>
<gene>
    <name evidence="3" type="ORF">EDD80_101584</name>
</gene>
<protein>
    <submittedName>
        <fullName evidence="3">HKD family nuclease</fullName>
    </submittedName>
</protein>
<accession>A0A4R3KYK1</accession>
<reference evidence="3 4" key="1">
    <citation type="submission" date="2019-03" db="EMBL/GenBank/DDBJ databases">
        <title>Genomic Encyclopedia of Type Strains, Phase IV (KMG-IV): sequencing the most valuable type-strain genomes for metagenomic binning, comparative biology and taxonomic classification.</title>
        <authorList>
            <person name="Goeker M."/>
        </authorList>
    </citation>
    <scope>NUCLEOTIDE SEQUENCE [LARGE SCALE GENOMIC DNA]</scope>
    <source>
        <strain evidence="3 4">DSM 21100</strain>
    </source>
</reference>
<dbReference type="AlphaFoldDB" id="A0A4R3KYK1"/>
<evidence type="ECO:0000313" key="3">
    <source>
        <dbReference type="EMBL" id="TCS90384.1"/>
    </source>
</evidence>
<organism evidence="3 4">
    <name type="scientific">Anseongella ginsenosidimutans</name>
    <dbReference type="NCBI Taxonomy" id="496056"/>
    <lineage>
        <taxon>Bacteria</taxon>
        <taxon>Pseudomonadati</taxon>
        <taxon>Bacteroidota</taxon>
        <taxon>Sphingobacteriia</taxon>
        <taxon>Sphingobacteriales</taxon>
        <taxon>Sphingobacteriaceae</taxon>
        <taxon>Anseongella</taxon>
    </lineage>
</organism>
<proteinExistence type="predicted"/>
<sequence length="394" mass="44333">MSIRLLGQGFEVKSEFSVGYQLIKFFADEDFHSFTGISAFASQAGIGGLSKDIQAAKKHLKTITIVTGVDQKGTSKEALEELLGLGIRAYIFYQPSVTIFHPKIYLFEGKRRTELIVGSSNLTSQGLFTNVETSLLISIDNSKKVEREIVKQLKEYFKGLFNFKDPNVKKLSKKVIADLIKAGIVPTEEERRAAQDKSGDAKTPEVQRVISKIFPNRATAKIPTAFRGTKKRQPAVTKAKISASDKITLKGELVWESGKLTKRDLNIPEGLKTNPTGSMGFKKGKTRGIDKRHYFRDRVFSRLKWKKDTSPTSSHYERAKAFFNIIINGKDMGKFELMISHDTRTNTRTYTQNNFVTHLSWGVAKQVIAKNSLIGKHALLFTTKKKNEFTLKIE</sequence>
<dbReference type="InterPro" id="IPR025202">
    <property type="entry name" value="PLD-like_dom"/>
</dbReference>
<dbReference type="Pfam" id="PF13091">
    <property type="entry name" value="PLDc_2"/>
    <property type="match status" value="1"/>
</dbReference>
<comment type="caution">
    <text evidence="3">The sequence shown here is derived from an EMBL/GenBank/DDBJ whole genome shotgun (WGS) entry which is preliminary data.</text>
</comment>
<name>A0A4R3KYK1_9SPHI</name>
<dbReference type="Gene3D" id="3.30.870.10">
    <property type="entry name" value="Endonuclease Chain A"/>
    <property type="match status" value="1"/>
</dbReference>